<protein>
    <recommendedName>
        <fullName evidence="2">Roadblock/LAMTOR2 domain-containing protein</fullName>
    </recommendedName>
</protein>
<dbReference type="AlphaFoldDB" id="A0A6J4VM98"/>
<evidence type="ECO:0000313" key="1">
    <source>
        <dbReference type="EMBL" id="CAA9583161.1"/>
    </source>
</evidence>
<reference evidence="1" key="1">
    <citation type="submission" date="2020-02" db="EMBL/GenBank/DDBJ databases">
        <authorList>
            <person name="Meier V. D."/>
        </authorList>
    </citation>
    <scope>NUCLEOTIDE SEQUENCE</scope>
    <source>
        <strain evidence="1">AVDCRST_MAG18</strain>
    </source>
</reference>
<accession>A0A6J4VM98</accession>
<name>A0A6J4VM98_9BACT</name>
<dbReference type="EMBL" id="CADCWN010000261">
    <property type="protein sequence ID" value="CAA9583161.1"/>
    <property type="molecule type" value="Genomic_DNA"/>
</dbReference>
<organism evidence="1">
    <name type="scientific">uncultured Thermomicrobiales bacterium</name>
    <dbReference type="NCBI Taxonomy" id="1645740"/>
    <lineage>
        <taxon>Bacteria</taxon>
        <taxon>Pseudomonadati</taxon>
        <taxon>Thermomicrobiota</taxon>
        <taxon>Thermomicrobia</taxon>
        <taxon>Thermomicrobiales</taxon>
        <taxon>environmental samples</taxon>
    </lineage>
</organism>
<evidence type="ECO:0008006" key="2">
    <source>
        <dbReference type="Google" id="ProtNLM"/>
    </source>
</evidence>
<gene>
    <name evidence="1" type="ORF">AVDCRST_MAG18-3441</name>
</gene>
<proteinExistence type="predicted"/>
<sequence length="129" mass="12972">MAARTRQRLETLLSIEEILGAAVFDATGRVEAVVNLGDRDAGELFATLQAAIGGAATSVGAASAFAAFTLSEGQVAICADRRRATIALADPGLDALLLKSLLADLLADLAAAPEGPSPTGGATNAAPRR</sequence>